<comment type="caution">
    <text evidence="4">The sequence shown here is derived from an EMBL/GenBank/DDBJ whole genome shotgun (WGS) entry which is preliminary data.</text>
</comment>
<evidence type="ECO:0000259" key="3">
    <source>
        <dbReference type="PROSITE" id="PS50110"/>
    </source>
</evidence>
<proteinExistence type="predicted"/>
<dbReference type="PANTHER" id="PTHR44591:SF24">
    <property type="entry name" value="PROTEIN-GLUTAMATE METHYLESTERASE_PROTEIN-GLUTAMINE GLUTAMINASE 1"/>
    <property type="match status" value="1"/>
</dbReference>
<feature type="modified residue" description="4-aspartylphosphate" evidence="2">
    <location>
        <position position="55"/>
    </location>
</feature>
<dbReference type="Pfam" id="PF00072">
    <property type="entry name" value="Response_reg"/>
    <property type="match status" value="1"/>
</dbReference>
<dbReference type="Proteomes" id="UP001196870">
    <property type="component" value="Unassembled WGS sequence"/>
</dbReference>
<dbReference type="SMART" id="SM00448">
    <property type="entry name" value="REC"/>
    <property type="match status" value="1"/>
</dbReference>
<dbReference type="PANTHER" id="PTHR44591">
    <property type="entry name" value="STRESS RESPONSE REGULATOR PROTEIN 1"/>
    <property type="match status" value="1"/>
</dbReference>
<dbReference type="InterPro" id="IPR011006">
    <property type="entry name" value="CheY-like_superfamily"/>
</dbReference>
<feature type="domain" description="Response regulatory" evidence="3">
    <location>
        <begin position="5"/>
        <end position="115"/>
    </location>
</feature>
<gene>
    <name evidence="4" type="ORF">GXW71_10350</name>
</gene>
<name>A0ABS5EWU2_9PROT</name>
<dbReference type="InterPro" id="IPR050595">
    <property type="entry name" value="Bact_response_regulator"/>
</dbReference>
<dbReference type="Gene3D" id="3.40.50.2300">
    <property type="match status" value="1"/>
</dbReference>
<organism evidence="4 5">
    <name type="scientific">Plastoroseomonas hellenica</name>
    <dbReference type="NCBI Taxonomy" id="2687306"/>
    <lineage>
        <taxon>Bacteria</taxon>
        <taxon>Pseudomonadati</taxon>
        <taxon>Pseudomonadota</taxon>
        <taxon>Alphaproteobacteria</taxon>
        <taxon>Acetobacterales</taxon>
        <taxon>Acetobacteraceae</taxon>
        <taxon>Plastoroseomonas</taxon>
    </lineage>
</organism>
<sequence>MDGLSVLIVEDDWLVADAIERQVDEIGGWVVGPVASVAEAMLALSRAMPDLALLDINLGRETSYAIADALAARGTPFIFVTAYDRSILPDRFAKRPLLSKPLSSAELRKELVEIGLAHRSTSADATHGQQR</sequence>
<evidence type="ECO:0000313" key="5">
    <source>
        <dbReference type="Proteomes" id="UP001196870"/>
    </source>
</evidence>
<dbReference type="EMBL" id="JAAGBB010000010">
    <property type="protein sequence ID" value="MBR0664751.1"/>
    <property type="molecule type" value="Genomic_DNA"/>
</dbReference>
<evidence type="ECO:0000256" key="2">
    <source>
        <dbReference type="PROSITE-ProRule" id="PRU00169"/>
    </source>
</evidence>
<keyword evidence="1 2" id="KW-0597">Phosphoprotein</keyword>
<dbReference type="SUPFAM" id="SSF52172">
    <property type="entry name" value="CheY-like"/>
    <property type="match status" value="1"/>
</dbReference>
<keyword evidence="5" id="KW-1185">Reference proteome</keyword>
<dbReference type="InterPro" id="IPR001789">
    <property type="entry name" value="Sig_transdc_resp-reg_receiver"/>
</dbReference>
<accession>A0ABS5EWU2</accession>
<reference evidence="5" key="1">
    <citation type="journal article" date="2021" name="Syst. Appl. Microbiol.">
        <title>Roseomonas hellenica sp. nov., isolated from roots of wild-growing Alkanna tinctoria.</title>
        <authorList>
            <person name="Rat A."/>
            <person name="Naranjo H.D."/>
            <person name="Lebbe L."/>
            <person name="Cnockaert M."/>
            <person name="Krigas N."/>
            <person name="Grigoriadou K."/>
            <person name="Maloupa E."/>
            <person name="Willems A."/>
        </authorList>
    </citation>
    <scope>NUCLEOTIDE SEQUENCE [LARGE SCALE GENOMIC DNA]</scope>
    <source>
        <strain evidence="5">LMG 31523</strain>
    </source>
</reference>
<evidence type="ECO:0000256" key="1">
    <source>
        <dbReference type="ARBA" id="ARBA00022553"/>
    </source>
</evidence>
<dbReference type="RefSeq" id="WP_211852412.1">
    <property type="nucleotide sequence ID" value="NZ_JAAGBB010000010.1"/>
</dbReference>
<protein>
    <submittedName>
        <fullName evidence="4">Response regulator</fullName>
    </submittedName>
</protein>
<dbReference type="PROSITE" id="PS50110">
    <property type="entry name" value="RESPONSE_REGULATORY"/>
    <property type="match status" value="1"/>
</dbReference>
<evidence type="ECO:0000313" key="4">
    <source>
        <dbReference type="EMBL" id="MBR0664751.1"/>
    </source>
</evidence>